<dbReference type="AlphaFoldDB" id="A0A165H4K5"/>
<dbReference type="OrthoDB" id="9991317at2759"/>
<feature type="domain" description="CHAT" evidence="1">
    <location>
        <begin position="540"/>
        <end position="817"/>
    </location>
</feature>
<dbReference type="EMBL" id="KV423946">
    <property type="protein sequence ID" value="KZT58854.1"/>
    <property type="molecule type" value="Genomic_DNA"/>
</dbReference>
<dbReference type="Proteomes" id="UP000076842">
    <property type="component" value="Unassembled WGS sequence"/>
</dbReference>
<dbReference type="STRING" id="1353952.A0A165H4K5"/>
<keyword evidence="3" id="KW-1185">Reference proteome</keyword>
<gene>
    <name evidence="2" type="ORF">CALCODRAFT_431864</name>
</gene>
<proteinExistence type="predicted"/>
<dbReference type="InterPro" id="IPR024983">
    <property type="entry name" value="CHAT_dom"/>
</dbReference>
<dbReference type="Pfam" id="PF12770">
    <property type="entry name" value="CHAT"/>
    <property type="match status" value="1"/>
</dbReference>
<reference evidence="2 3" key="1">
    <citation type="journal article" date="2016" name="Mol. Biol. Evol.">
        <title>Comparative Genomics of Early-Diverging Mushroom-Forming Fungi Provides Insights into the Origins of Lignocellulose Decay Capabilities.</title>
        <authorList>
            <person name="Nagy L.G."/>
            <person name="Riley R."/>
            <person name="Tritt A."/>
            <person name="Adam C."/>
            <person name="Daum C."/>
            <person name="Floudas D."/>
            <person name="Sun H."/>
            <person name="Yadav J.S."/>
            <person name="Pangilinan J."/>
            <person name="Larsson K.H."/>
            <person name="Matsuura K."/>
            <person name="Barry K."/>
            <person name="Labutti K."/>
            <person name="Kuo R."/>
            <person name="Ohm R.A."/>
            <person name="Bhattacharya S.S."/>
            <person name="Shirouzu T."/>
            <person name="Yoshinaga Y."/>
            <person name="Martin F.M."/>
            <person name="Grigoriev I.V."/>
            <person name="Hibbett D.S."/>
        </authorList>
    </citation>
    <scope>NUCLEOTIDE SEQUENCE [LARGE SCALE GENOMIC DNA]</scope>
    <source>
        <strain evidence="2 3">HHB12733</strain>
    </source>
</reference>
<name>A0A165H4K5_9BASI</name>
<accession>A0A165H4K5</accession>
<dbReference type="InParanoid" id="A0A165H4K5"/>
<evidence type="ECO:0000259" key="1">
    <source>
        <dbReference type="Pfam" id="PF12770"/>
    </source>
</evidence>
<protein>
    <recommendedName>
        <fullName evidence="1">CHAT domain-containing protein</fullName>
    </recommendedName>
</protein>
<sequence>MVQGGVVEFTQAVNSLESVVVLLPTNGVDRAAALHMLTMTHLYRFDVSGRSVDLDAMVHCARQCVTSTGRQRVRYHASLIVLSNAVWMRHHHLHNIEDLKEFVSVAKNAVDHMPAHYPSIQASCIGNLGIAERRMYIVTGDLGQLNRAITNLHRSIDLRGGNWGRLELQGEYFELGEAYIARAEKTNAASDWNNGVQAHRQGLQYVPRGHARRTRALLAPAVGIRKQFLATGHGDIGESIQILREARSATSAGLPSRAQVLVEYGRTLALLYQRNHQQADRDNALDAYRSAAKDDASFVQDRYEAAVLWTELAKNQGDLHGAVDASAQAIALLPRLAWIGTSQDSRLQKLKRQAVDLGADAAAMAIEFGALEEALELLEASRTVFWTQLRGLRADSQGLHIAAPALASEIGEVGRAMEASDMELSFAMPAALARRRRSSERWDYLVREVRRLPGFERFLLPARFGLLRQAAYEVPIIVLNVSERRCDVLIITSTHRISHLALPSLTLQLAKDLYIVLAKAASTTTDRAGRLLKENAWIQVLERLWLVFGQPLVNTLARLYPSGPPSRVRLCPVGVASLLPLHAAMPRGTQQRGLPDLFCCSYTASISALLHPQPADDDTGMRRLLTVLVPSAPDQPLLASAKEEKRVIQQLRLETTSTVLEGAIATVQSVSSAIPAHDWLHIATHGKSVSSQPLESGLYLHDGPLTLAKIAELRLTRTRLAFLSGCHCARGSDKVPDECLHLAAGLQFAGVEGVVATMGEVSDKDVPEVARLLYSYMMRDGQVPKHEDAAEGLKRAIANLRRQNVPTSRWAPFIHVG</sequence>
<evidence type="ECO:0000313" key="2">
    <source>
        <dbReference type="EMBL" id="KZT58854.1"/>
    </source>
</evidence>
<organism evidence="2 3">
    <name type="scientific">Calocera cornea HHB12733</name>
    <dbReference type="NCBI Taxonomy" id="1353952"/>
    <lineage>
        <taxon>Eukaryota</taxon>
        <taxon>Fungi</taxon>
        <taxon>Dikarya</taxon>
        <taxon>Basidiomycota</taxon>
        <taxon>Agaricomycotina</taxon>
        <taxon>Dacrymycetes</taxon>
        <taxon>Dacrymycetales</taxon>
        <taxon>Dacrymycetaceae</taxon>
        <taxon>Calocera</taxon>
    </lineage>
</organism>
<evidence type="ECO:0000313" key="3">
    <source>
        <dbReference type="Proteomes" id="UP000076842"/>
    </source>
</evidence>